<feature type="region of interest" description="Disordered" evidence="1">
    <location>
        <begin position="193"/>
        <end position="221"/>
    </location>
</feature>
<proteinExistence type="predicted"/>
<sequence>MAPLRHHQSGAIPCCTSPPCSWGVRGDHSQAQSPFTTASVRSYARAGQAAVPLSSVKVHVVGALKSGAKHCPRHHMHNSHEDRRQYWRVKQSGRRHTNGRGCSCCPGPPSPDEPIAAAHSLFQGVPGPQSTARSKQGIRVTRGSGSPSDKRLRGRRFPRTPCWQNRAPPMAAQGVLPACDVGHFCAHQVLPPPSRGRQLNGARTLGSHLDSWPDHAPVLVS</sequence>
<evidence type="ECO:0000313" key="2">
    <source>
        <dbReference type="EMBL" id="KAJ1199567.1"/>
    </source>
</evidence>
<keyword evidence="3" id="KW-1185">Reference proteome</keyword>
<organism evidence="2 3">
    <name type="scientific">Pleurodeles waltl</name>
    <name type="common">Iberian ribbed newt</name>
    <dbReference type="NCBI Taxonomy" id="8319"/>
    <lineage>
        <taxon>Eukaryota</taxon>
        <taxon>Metazoa</taxon>
        <taxon>Chordata</taxon>
        <taxon>Craniata</taxon>
        <taxon>Vertebrata</taxon>
        <taxon>Euteleostomi</taxon>
        <taxon>Amphibia</taxon>
        <taxon>Batrachia</taxon>
        <taxon>Caudata</taxon>
        <taxon>Salamandroidea</taxon>
        <taxon>Salamandridae</taxon>
        <taxon>Pleurodelinae</taxon>
        <taxon>Pleurodeles</taxon>
    </lineage>
</organism>
<accession>A0AAV7VDX6</accession>
<evidence type="ECO:0000313" key="3">
    <source>
        <dbReference type="Proteomes" id="UP001066276"/>
    </source>
</evidence>
<protein>
    <submittedName>
        <fullName evidence="2">Uncharacterized protein</fullName>
    </submittedName>
</protein>
<dbReference type="EMBL" id="JANPWB010000003">
    <property type="protein sequence ID" value="KAJ1199567.1"/>
    <property type="molecule type" value="Genomic_DNA"/>
</dbReference>
<gene>
    <name evidence="2" type="ORF">NDU88_003401</name>
</gene>
<dbReference type="Proteomes" id="UP001066276">
    <property type="component" value="Chromosome 2_1"/>
</dbReference>
<reference evidence="2" key="1">
    <citation type="journal article" date="2022" name="bioRxiv">
        <title>Sequencing and chromosome-scale assembly of the giantPleurodeles waltlgenome.</title>
        <authorList>
            <person name="Brown T."/>
            <person name="Elewa A."/>
            <person name="Iarovenko S."/>
            <person name="Subramanian E."/>
            <person name="Araus A.J."/>
            <person name="Petzold A."/>
            <person name="Susuki M."/>
            <person name="Suzuki K.-i.T."/>
            <person name="Hayashi T."/>
            <person name="Toyoda A."/>
            <person name="Oliveira C."/>
            <person name="Osipova E."/>
            <person name="Leigh N.D."/>
            <person name="Simon A."/>
            <person name="Yun M.H."/>
        </authorList>
    </citation>
    <scope>NUCLEOTIDE SEQUENCE</scope>
    <source>
        <strain evidence="2">20211129_DDA</strain>
        <tissue evidence="2">Liver</tissue>
    </source>
</reference>
<dbReference type="AlphaFoldDB" id="A0AAV7VDX6"/>
<evidence type="ECO:0000256" key="1">
    <source>
        <dbReference type="SAM" id="MobiDB-lite"/>
    </source>
</evidence>
<name>A0AAV7VDX6_PLEWA</name>
<comment type="caution">
    <text evidence="2">The sequence shown here is derived from an EMBL/GenBank/DDBJ whole genome shotgun (WGS) entry which is preliminary data.</text>
</comment>
<feature type="region of interest" description="Disordered" evidence="1">
    <location>
        <begin position="139"/>
        <end position="165"/>
    </location>
</feature>